<reference evidence="1 2" key="1">
    <citation type="journal article" date="2017" name="Curr. Biol.">
        <title>The Evolution of Venom by Co-option of Single-Copy Genes.</title>
        <authorList>
            <person name="Martinson E.O."/>
            <person name="Mrinalini"/>
            <person name="Kelkar Y.D."/>
            <person name="Chang C.H."/>
            <person name="Werren J.H."/>
        </authorList>
    </citation>
    <scope>NUCLEOTIDE SEQUENCE [LARGE SCALE GENOMIC DNA]</scope>
    <source>
        <strain evidence="1 2">Alberta</strain>
        <tissue evidence="1">Whole body</tissue>
    </source>
</reference>
<organism evidence="1 2">
    <name type="scientific">Trichomalopsis sarcophagae</name>
    <dbReference type="NCBI Taxonomy" id="543379"/>
    <lineage>
        <taxon>Eukaryota</taxon>
        <taxon>Metazoa</taxon>
        <taxon>Ecdysozoa</taxon>
        <taxon>Arthropoda</taxon>
        <taxon>Hexapoda</taxon>
        <taxon>Insecta</taxon>
        <taxon>Pterygota</taxon>
        <taxon>Neoptera</taxon>
        <taxon>Endopterygota</taxon>
        <taxon>Hymenoptera</taxon>
        <taxon>Apocrita</taxon>
        <taxon>Proctotrupomorpha</taxon>
        <taxon>Chalcidoidea</taxon>
        <taxon>Pteromalidae</taxon>
        <taxon>Pteromalinae</taxon>
        <taxon>Trichomalopsis</taxon>
    </lineage>
</organism>
<evidence type="ECO:0000313" key="1">
    <source>
        <dbReference type="EMBL" id="OXU19206.1"/>
    </source>
</evidence>
<dbReference type="Proteomes" id="UP000215335">
    <property type="component" value="Unassembled WGS sequence"/>
</dbReference>
<keyword evidence="2" id="KW-1185">Reference proteome</keyword>
<protein>
    <submittedName>
        <fullName evidence="1">Uncharacterized protein</fullName>
    </submittedName>
</protein>
<dbReference type="SUPFAM" id="SSF57903">
    <property type="entry name" value="FYVE/PHD zinc finger"/>
    <property type="match status" value="1"/>
</dbReference>
<dbReference type="AlphaFoldDB" id="A0A232ELG7"/>
<dbReference type="OrthoDB" id="6062130at2759"/>
<name>A0A232ELG7_9HYME</name>
<evidence type="ECO:0000313" key="2">
    <source>
        <dbReference type="Proteomes" id="UP000215335"/>
    </source>
</evidence>
<comment type="caution">
    <text evidence="1">The sequence shown here is derived from an EMBL/GenBank/DDBJ whole genome shotgun (WGS) entry which is preliminary data.</text>
</comment>
<accession>A0A232ELG7</accession>
<gene>
    <name evidence="1" type="ORF">TSAR_000041</name>
</gene>
<dbReference type="InterPro" id="IPR011011">
    <property type="entry name" value="Znf_FYVE_PHD"/>
</dbReference>
<proteinExistence type="predicted"/>
<sequence length="130" mass="15283">MRFSDEIIHNLLVGELMLDLKDIPNTCLSDSFLDTEVDINFLKFFFKKAAFEQFYNKIQERKLDQNFTYVKCENAVVTDCIRCDRCLLWRHYLCVNLKHPNKALLSKISIGTVLSVFLLLSCLEFYPNKC</sequence>
<dbReference type="EMBL" id="NNAY01003555">
    <property type="protein sequence ID" value="OXU19206.1"/>
    <property type="molecule type" value="Genomic_DNA"/>
</dbReference>